<dbReference type="Proteomes" id="UP000289784">
    <property type="component" value="Unassembled WGS sequence"/>
</dbReference>
<keyword evidence="2" id="KW-1185">Reference proteome</keyword>
<sequence>MRFRLFLLVAVLSGVIWIAGCSTTMKSRYKAGPSEPTARVLLIADTDSTGAMGHHYNFYLYQNSACEHGSAISLGGQLIADLHQELPAVDIPAGREISLMVIHGEGRFGQSRTCGDVVRLQPQSGQSYVLNFQVREQGMQCTAKLRSPDSGEVASLPFTGCHALKGQGGKPVPNGQALVTQFHVKVVREP</sequence>
<reference evidence="1 2" key="1">
    <citation type="submission" date="2019-01" db="EMBL/GenBank/DDBJ databases">
        <title>Pseudoxanthomonas composti sp. nov., isolated from compost.</title>
        <authorList>
            <person name="Yang G."/>
        </authorList>
    </citation>
    <scope>NUCLEOTIDE SEQUENCE [LARGE SCALE GENOMIC DNA]</scope>
    <source>
        <strain evidence="1 2">GSS15</strain>
    </source>
</reference>
<protein>
    <recommendedName>
        <fullName evidence="3">Lipoprotein</fullName>
    </recommendedName>
</protein>
<dbReference type="EMBL" id="SAWZ01000002">
    <property type="protein sequence ID" value="RXR07399.1"/>
    <property type="molecule type" value="Genomic_DNA"/>
</dbReference>
<name>A0A4V1N1E8_9GAMM</name>
<proteinExistence type="predicted"/>
<dbReference type="AlphaFoldDB" id="A0A4V1N1E8"/>
<evidence type="ECO:0000313" key="1">
    <source>
        <dbReference type="EMBL" id="RXR07399.1"/>
    </source>
</evidence>
<gene>
    <name evidence="1" type="ORF">EPA99_05650</name>
</gene>
<dbReference type="PROSITE" id="PS51257">
    <property type="entry name" value="PROKAR_LIPOPROTEIN"/>
    <property type="match status" value="1"/>
</dbReference>
<evidence type="ECO:0000313" key="2">
    <source>
        <dbReference type="Proteomes" id="UP000289784"/>
    </source>
</evidence>
<organism evidence="1 2">
    <name type="scientific">Pseudoxanthomonas composti</name>
    <dbReference type="NCBI Taxonomy" id="2137479"/>
    <lineage>
        <taxon>Bacteria</taxon>
        <taxon>Pseudomonadati</taxon>
        <taxon>Pseudomonadota</taxon>
        <taxon>Gammaproteobacteria</taxon>
        <taxon>Lysobacterales</taxon>
        <taxon>Lysobacteraceae</taxon>
        <taxon>Pseudoxanthomonas</taxon>
    </lineage>
</organism>
<accession>A0A4V1N1E8</accession>
<evidence type="ECO:0008006" key="3">
    <source>
        <dbReference type="Google" id="ProtNLM"/>
    </source>
</evidence>
<comment type="caution">
    <text evidence="1">The sequence shown here is derived from an EMBL/GenBank/DDBJ whole genome shotgun (WGS) entry which is preliminary data.</text>
</comment>